<evidence type="ECO:0008006" key="3">
    <source>
        <dbReference type="Google" id="ProtNLM"/>
    </source>
</evidence>
<dbReference type="InterPro" id="IPR043519">
    <property type="entry name" value="NT_sf"/>
</dbReference>
<dbReference type="STRING" id="1081109.A0A166N3T9"/>
<dbReference type="Proteomes" id="UP000078544">
    <property type="component" value="Unassembled WGS sequence"/>
</dbReference>
<gene>
    <name evidence="1" type="ORF">AAL_08366</name>
</gene>
<organism evidence="1 2">
    <name type="scientific">Moelleriella libera RCEF 2490</name>
    <dbReference type="NCBI Taxonomy" id="1081109"/>
    <lineage>
        <taxon>Eukaryota</taxon>
        <taxon>Fungi</taxon>
        <taxon>Dikarya</taxon>
        <taxon>Ascomycota</taxon>
        <taxon>Pezizomycotina</taxon>
        <taxon>Sordariomycetes</taxon>
        <taxon>Hypocreomycetidae</taxon>
        <taxon>Hypocreales</taxon>
        <taxon>Clavicipitaceae</taxon>
        <taxon>Moelleriella</taxon>
    </lineage>
</organism>
<evidence type="ECO:0000313" key="1">
    <source>
        <dbReference type="EMBL" id="KZZ87560.1"/>
    </source>
</evidence>
<protein>
    <recommendedName>
        <fullName evidence="3">Nucleotidyl transferase</fullName>
    </recommendedName>
</protein>
<comment type="caution">
    <text evidence="1">The sequence shown here is derived from an EMBL/GenBank/DDBJ whole genome shotgun (WGS) entry which is preliminary data.</text>
</comment>
<reference evidence="1 2" key="1">
    <citation type="journal article" date="2016" name="Genome Biol. Evol.">
        <title>Divergent and convergent evolution of fungal pathogenicity.</title>
        <authorList>
            <person name="Shang Y."/>
            <person name="Xiao G."/>
            <person name="Zheng P."/>
            <person name="Cen K."/>
            <person name="Zhan S."/>
            <person name="Wang C."/>
        </authorList>
    </citation>
    <scope>NUCLEOTIDE SEQUENCE [LARGE SCALE GENOMIC DNA]</scope>
    <source>
        <strain evidence="1 2">RCEF 2490</strain>
    </source>
</reference>
<sequence>MQVEHLEAAQAVTAILNSHEIEHAYIGGFAVNCLGHNRTTLDIDVEIRDSFGDINSVLTLSRQLLSNDGRFLVINNKLFFNSENGMRIPIETLSAGQLGLPRSLPILQTAENIPILRPGLLILTKIKRCVHLLHSSRPRSVAKLRTDLSDIVFLMTWLREHGGLVDLAGYDADEAVKQRLFDAVKDIIQYWRGSDDGSDRLMLSVLEAGDKDRIMKLLG</sequence>
<accession>A0A166N3T9</accession>
<dbReference type="OrthoDB" id="10066232at2759"/>
<dbReference type="SUPFAM" id="SSF81301">
    <property type="entry name" value="Nucleotidyltransferase"/>
    <property type="match status" value="1"/>
</dbReference>
<dbReference type="AlphaFoldDB" id="A0A166N3T9"/>
<keyword evidence="2" id="KW-1185">Reference proteome</keyword>
<name>A0A166N3T9_9HYPO</name>
<dbReference type="EMBL" id="AZGY01000036">
    <property type="protein sequence ID" value="KZZ87560.1"/>
    <property type="molecule type" value="Genomic_DNA"/>
</dbReference>
<evidence type="ECO:0000313" key="2">
    <source>
        <dbReference type="Proteomes" id="UP000078544"/>
    </source>
</evidence>
<proteinExistence type="predicted"/>